<dbReference type="InterPro" id="IPR041633">
    <property type="entry name" value="Polbeta"/>
</dbReference>
<dbReference type="Proteomes" id="UP000325606">
    <property type="component" value="Chromosome"/>
</dbReference>
<dbReference type="PANTHER" id="PTHR33571">
    <property type="entry name" value="SSL8005 PROTEIN"/>
    <property type="match status" value="1"/>
</dbReference>
<comment type="cofactor">
    <cofactor evidence="1">
        <name>Mg(2+)</name>
        <dbReference type="ChEBI" id="CHEBI:18420"/>
    </cofactor>
</comment>
<name>A0A5J6LC22_9GAMM</name>
<evidence type="ECO:0000256" key="2">
    <source>
        <dbReference type="ARBA" id="ARBA00022679"/>
    </source>
</evidence>
<dbReference type="SUPFAM" id="SSF81301">
    <property type="entry name" value="Nucleotidyltransferase"/>
    <property type="match status" value="1"/>
</dbReference>
<dbReference type="RefSeq" id="WP_151053992.1">
    <property type="nucleotide sequence ID" value="NZ_CP044222.1"/>
</dbReference>
<keyword evidence="2 9" id="KW-0808">Transferase</keyword>
<evidence type="ECO:0000313" key="10">
    <source>
        <dbReference type="Proteomes" id="UP000325606"/>
    </source>
</evidence>
<keyword evidence="6" id="KW-0067">ATP-binding</keyword>
<dbReference type="Pfam" id="PF18765">
    <property type="entry name" value="Polbeta"/>
    <property type="match status" value="1"/>
</dbReference>
<evidence type="ECO:0000313" key="9">
    <source>
        <dbReference type="EMBL" id="QEW05956.1"/>
    </source>
</evidence>
<sequence>MKPSIAYQQHREAIRQIVEQHHAKNPRIFGSVLHGQDTDISDLDILVDTTEETTLFDIGAIHSELTELLGIEVDVLTPKALPDRWKTKVLNEATAV</sequence>
<keyword evidence="10" id="KW-1185">Reference proteome</keyword>
<keyword evidence="7" id="KW-0460">Magnesium</keyword>
<proteinExistence type="predicted"/>
<organism evidence="9 10">
    <name type="scientific">Nitrincola iocasae</name>
    <dbReference type="NCBI Taxonomy" id="2614693"/>
    <lineage>
        <taxon>Bacteria</taxon>
        <taxon>Pseudomonadati</taxon>
        <taxon>Pseudomonadota</taxon>
        <taxon>Gammaproteobacteria</taxon>
        <taxon>Oceanospirillales</taxon>
        <taxon>Oceanospirillaceae</taxon>
        <taxon>Nitrincola</taxon>
    </lineage>
</organism>
<reference evidence="9 10" key="1">
    <citation type="submission" date="2019-09" db="EMBL/GenBank/DDBJ databases">
        <title>Nitrincola iocasae sp. nov., a bacterium isolated from the sediment collected at a cold seep field in South China Sea.</title>
        <authorList>
            <person name="Zhang H."/>
            <person name="Wang H."/>
            <person name="Li C."/>
        </authorList>
    </citation>
    <scope>NUCLEOTIDE SEQUENCE [LARGE SCALE GENOMIC DNA]</scope>
    <source>
        <strain evidence="9 10">KXZD1103</strain>
    </source>
</reference>
<evidence type="ECO:0000256" key="6">
    <source>
        <dbReference type="ARBA" id="ARBA00022840"/>
    </source>
</evidence>
<dbReference type="InterPro" id="IPR043519">
    <property type="entry name" value="NT_sf"/>
</dbReference>
<keyword evidence="4" id="KW-0479">Metal-binding</keyword>
<protein>
    <submittedName>
        <fullName evidence="9">Nucleotidyltransferase family protein</fullName>
    </submittedName>
</protein>
<keyword evidence="3" id="KW-0548">Nucleotidyltransferase</keyword>
<dbReference type="GO" id="GO:0016779">
    <property type="term" value="F:nucleotidyltransferase activity"/>
    <property type="evidence" value="ECO:0007669"/>
    <property type="project" value="UniProtKB-KW"/>
</dbReference>
<evidence type="ECO:0000256" key="4">
    <source>
        <dbReference type="ARBA" id="ARBA00022723"/>
    </source>
</evidence>
<dbReference type="InterPro" id="IPR052038">
    <property type="entry name" value="Type-VII_TA_antitoxin"/>
</dbReference>
<evidence type="ECO:0000256" key="5">
    <source>
        <dbReference type="ARBA" id="ARBA00022741"/>
    </source>
</evidence>
<feature type="domain" description="Polymerase beta nucleotidyltransferase" evidence="8">
    <location>
        <begin position="14"/>
        <end position="93"/>
    </location>
</feature>
<dbReference type="AlphaFoldDB" id="A0A5J6LC22"/>
<dbReference type="EMBL" id="CP044222">
    <property type="protein sequence ID" value="QEW05956.1"/>
    <property type="molecule type" value="Genomic_DNA"/>
</dbReference>
<dbReference type="KEGG" id="nik:F5I99_05320"/>
<accession>A0A5J6LC22</accession>
<evidence type="ECO:0000256" key="1">
    <source>
        <dbReference type="ARBA" id="ARBA00001946"/>
    </source>
</evidence>
<keyword evidence="5" id="KW-0547">Nucleotide-binding</keyword>
<dbReference type="GO" id="GO:0046872">
    <property type="term" value="F:metal ion binding"/>
    <property type="evidence" value="ECO:0007669"/>
    <property type="project" value="UniProtKB-KW"/>
</dbReference>
<gene>
    <name evidence="9" type="ORF">F5I99_05320</name>
</gene>
<dbReference type="PANTHER" id="PTHR33571:SF12">
    <property type="entry name" value="BSL3053 PROTEIN"/>
    <property type="match status" value="1"/>
</dbReference>
<dbReference type="CDD" id="cd05403">
    <property type="entry name" value="NT_KNTase_like"/>
    <property type="match status" value="1"/>
</dbReference>
<evidence type="ECO:0000256" key="7">
    <source>
        <dbReference type="ARBA" id="ARBA00022842"/>
    </source>
</evidence>
<dbReference type="Gene3D" id="3.30.460.10">
    <property type="entry name" value="Beta Polymerase, domain 2"/>
    <property type="match status" value="1"/>
</dbReference>
<dbReference type="GO" id="GO:0005524">
    <property type="term" value="F:ATP binding"/>
    <property type="evidence" value="ECO:0007669"/>
    <property type="project" value="UniProtKB-KW"/>
</dbReference>
<evidence type="ECO:0000259" key="8">
    <source>
        <dbReference type="Pfam" id="PF18765"/>
    </source>
</evidence>
<evidence type="ECO:0000256" key="3">
    <source>
        <dbReference type="ARBA" id="ARBA00022695"/>
    </source>
</evidence>